<dbReference type="PROSITE" id="PS51547">
    <property type="entry name" value="C2_PI3K"/>
    <property type="match status" value="1"/>
</dbReference>
<sequence length="105" mass="11956">MGTNEFRFFLSCDINLPVTFRIERLEGKLTSSMLPNSDVDFTVEDRKPELYVECTLYVDGAPFGLPMRTRLESTGPAYCWNEMITLSTKYRDLTANSQLGLTVSE</sequence>
<organism evidence="3 4">
    <name type="scientific">Lithospermum erythrorhizon</name>
    <name type="common">Purple gromwell</name>
    <name type="synonym">Lithospermum officinale var. erythrorhizon</name>
    <dbReference type="NCBI Taxonomy" id="34254"/>
    <lineage>
        <taxon>Eukaryota</taxon>
        <taxon>Viridiplantae</taxon>
        <taxon>Streptophyta</taxon>
        <taxon>Embryophyta</taxon>
        <taxon>Tracheophyta</taxon>
        <taxon>Spermatophyta</taxon>
        <taxon>Magnoliopsida</taxon>
        <taxon>eudicotyledons</taxon>
        <taxon>Gunneridae</taxon>
        <taxon>Pentapetalae</taxon>
        <taxon>asterids</taxon>
        <taxon>lamiids</taxon>
        <taxon>Boraginales</taxon>
        <taxon>Boraginaceae</taxon>
        <taxon>Boraginoideae</taxon>
        <taxon>Lithospermeae</taxon>
        <taxon>Lithospermum</taxon>
    </lineage>
</organism>
<dbReference type="AlphaFoldDB" id="A0AAV3PYI4"/>
<proteinExistence type="inferred from homology"/>
<gene>
    <name evidence="3" type="ORF">LIER_43347</name>
</gene>
<keyword evidence="3" id="KW-0808">Transferase</keyword>
<comment type="caution">
    <text evidence="3">The sequence shown here is derived from an EMBL/GenBank/DDBJ whole genome shotgun (WGS) entry which is preliminary data.</text>
</comment>
<feature type="domain" description="C2 PI3K-type" evidence="2">
    <location>
        <begin position="14"/>
        <end position="105"/>
    </location>
</feature>
<keyword evidence="3" id="KW-0418">Kinase</keyword>
<dbReference type="Pfam" id="PF00792">
    <property type="entry name" value="PI3K_C2"/>
    <property type="match status" value="1"/>
</dbReference>
<dbReference type="EMBL" id="BAABME010034453">
    <property type="protein sequence ID" value="GAA0156091.1"/>
    <property type="molecule type" value="Genomic_DNA"/>
</dbReference>
<evidence type="ECO:0000313" key="4">
    <source>
        <dbReference type="Proteomes" id="UP001454036"/>
    </source>
</evidence>
<reference evidence="3 4" key="1">
    <citation type="submission" date="2024-01" db="EMBL/GenBank/DDBJ databases">
        <title>The complete chloroplast genome sequence of Lithospermum erythrorhizon: insights into the phylogenetic relationship among Boraginaceae species and the maternal lineages of purple gromwells.</title>
        <authorList>
            <person name="Okada T."/>
            <person name="Watanabe K."/>
        </authorList>
    </citation>
    <scope>NUCLEOTIDE SEQUENCE [LARGE SCALE GENOMIC DNA]</scope>
</reference>
<evidence type="ECO:0000256" key="1">
    <source>
        <dbReference type="PROSITE-ProRule" id="PRU00880"/>
    </source>
</evidence>
<protein>
    <submittedName>
        <fullName evidence="3">Kinase</fullName>
    </submittedName>
</protein>
<evidence type="ECO:0000259" key="2">
    <source>
        <dbReference type="PROSITE" id="PS51547"/>
    </source>
</evidence>
<keyword evidence="4" id="KW-1185">Reference proteome</keyword>
<evidence type="ECO:0000313" key="3">
    <source>
        <dbReference type="EMBL" id="GAA0156091.1"/>
    </source>
</evidence>
<dbReference type="Gene3D" id="2.60.40.150">
    <property type="entry name" value="C2 domain"/>
    <property type="match status" value="1"/>
</dbReference>
<dbReference type="GO" id="GO:0016301">
    <property type="term" value="F:kinase activity"/>
    <property type="evidence" value="ECO:0007669"/>
    <property type="project" value="UniProtKB-KW"/>
</dbReference>
<comment type="similarity">
    <text evidence="1">Belongs to the PI3/PI4-kinase family.</text>
</comment>
<dbReference type="InterPro" id="IPR002420">
    <property type="entry name" value="PI3K-type_C2_dom"/>
</dbReference>
<name>A0AAV3PYI4_LITER</name>
<dbReference type="SUPFAM" id="SSF49562">
    <property type="entry name" value="C2 domain (Calcium/lipid-binding domain, CaLB)"/>
    <property type="match status" value="1"/>
</dbReference>
<dbReference type="InterPro" id="IPR035892">
    <property type="entry name" value="C2_domain_sf"/>
</dbReference>
<dbReference type="Proteomes" id="UP001454036">
    <property type="component" value="Unassembled WGS sequence"/>
</dbReference>
<accession>A0AAV3PYI4</accession>